<evidence type="ECO:0000313" key="2">
    <source>
        <dbReference type="Proteomes" id="UP000267623"/>
    </source>
</evidence>
<dbReference type="EMBL" id="RJTU01000079">
    <property type="protein sequence ID" value="ROI11940.1"/>
    <property type="molecule type" value="Genomic_DNA"/>
</dbReference>
<dbReference type="AlphaFoldDB" id="A0A3N0X3S1"/>
<gene>
    <name evidence="1" type="ORF">EGH73_12515</name>
</gene>
<organism evidence="1 2">
    <name type="scientific">Epilithonimonas hominis</name>
    <dbReference type="NCBI Taxonomy" id="420404"/>
    <lineage>
        <taxon>Bacteria</taxon>
        <taxon>Pseudomonadati</taxon>
        <taxon>Bacteroidota</taxon>
        <taxon>Flavobacteriia</taxon>
        <taxon>Flavobacteriales</taxon>
        <taxon>Weeksellaceae</taxon>
        <taxon>Chryseobacterium group</taxon>
        <taxon>Epilithonimonas</taxon>
    </lineage>
</organism>
<protein>
    <recommendedName>
        <fullName evidence="3">Bacteriocin fulvocin C-related protein</fullName>
    </recommendedName>
</protein>
<evidence type="ECO:0000313" key="1">
    <source>
        <dbReference type="EMBL" id="ROI11940.1"/>
    </source>
</evidence>
<evidence type="ECO:0008006" key="3">
    <source>
        <dbReference type="Google" id="ProtNLM"/>
    </source>
</evidence>
<dbReference type="RefSeq" id="WP_123282126.1">
    <property type="nucleotide sequence ID" value="NZ_DAMDRQ010000038.1"/>
</dbReference>
<dbReference type="NCBIfam" id="NF033852">
    <property type="entry name" value="fulvocin_rel"/>
    <property type="match status" value="1"/>
</dbReference>
<proteinExistence type="predicted"/>
<comment type="caution">
    <text evidence="1">The sequence shown here is derived from an EMBL/GenBank/DDBJ whole genome shotgun (WGS) entry which is preliminary data.</text>
</comment>
<reference evidence="2" key="1">
    <citation type="submission" date="2018-11" db="EMBL/GenBank/DDBJ databases">
        <title>Proposal to divide the Flavobacteriaceae and reorganize its genera based on Amino Acid Identity values calculated from whole genome sequences.</title>
        <authorList>
            <person name="Nicholson A.C."/>
            <person name="Gulvik C.A."/>
            <person name="Whitney A.M."/>
            <person name="Humrighouse B.W."/>
            <person name="Bell M."/>
            <person name="Holmes B."/>
            <person name="Steigerwalt A."/>
            <person name="Villarma A."/>
            <person name="Sheth M."/>
            <person name="Batra D."/>
            <person name="Pryor J."/>
            <person name="Bernardet J.-F."/>
            <person name="Hugo C."/>
            <person name="Kampfer P."/>
            <person name="Newman J."/>
            <person name="Mcquiston J.R."/>
        </authorList>
    </citation>
    <scope>NUCLEOTIDE SEQUENCE [LARGE SCALE GENOMIC DNA]</scope>
    <source>
        <strain evidence="2">DSM 22165</strain>
    </source>
</reference>
<accession>A0A3N0X3S1</accession>
<dbReference type="Proteomes" id="UP000267623">
    <property type="component" value="Unassembled WGS sequence"/>
</dbReference>
<name>A0A3N0X3S1_9FLAO</name>
<sequence length="215" mass="24838">MMKKIITFILMTIGIISFHSCREQEIISQQKHLEETIEESYAKNPDLTKYSDRNEFVKYDNYSRYFVYNKMNDEQKKKLWINKMEFILQNVDLNKKQKFVVEQIIKELTINGLSDLQKLTTVAQKGGFSDYEEKLYFQNLSNFDKTTKQLTPYFISHKMPDPTPGGGTGSGDCYTSWCTMCTMDNPCKAGGCVSTTTGCGWWNGEPCDAYCIYVP</sequence>
<reference evidence="2" key="2">
    <citation type="submission" date="2018-11" db="EMBL/GenBank/DDBJ databases">
        <title>Proposal to divide the Flavobacteriaceae and reorganize its genera based on Amino Acid Identity values calculated from whole genome sequences.</title>
        <authorList>
            <person name="Nicholson A.C."/>
            <person name="Gulvik C.A."/>
            <person name="Whitney A.M."/>
            <person name="Humrighouse B.W."/>
            <person name="Bell M."/>
            <person name="Holmes B."/>
            <person name="Steigerwalt A."/>
            <person name="Villarma A."/>
            <person name="Sheth M."/>
            <person name="Batra D."/>
            <person name="Pryor J."/>
            <person name="Bernardet J.-F."/>
            <person name="Hugo C."/>
            <person name="Kampfer P."/>
            <person name="Newman J."/>
            <person name="Mcquiston J."/>
        </authorList>
    </citation>
    <scope>NUCLEOTIDE SEQUENCE [LARGE SCALE GENOMIC DNA]</scope>
    <source>
        <strain evidence="2">DSM 22165</strain>
    </source>
</reference>